<dbReference type="RefSeq" id="WP_106062881.1">
    <property type="nucleotide sequence ID" value="NZ_PVXO01000018.1"/>
</dbReference>
<reference evidence="2 3" key="1">
    <citation type="submission" date="2018-03" db="EMBL/GenBank/DDBJ databases">
        <title>Genome sequence of Clostridium liquoris DSM 100320.</title>
        <authorList>
            <person name="Poehlein A."/>
            <person name="Daniel R."/>
        </authorList>
    </citation>
    <scope>NUCLEOTIDE SEQUENCE [LARGE SCALE GENOMIC DNA]</scope>
    <source>
        <strain evidence="2 3">DSM 100320</strain>
    </source>
</reference>
<evidence type="ECO:0000313" key="2">
    <source>
        <dbReference type="EMBL" id="PRR79681.1"/>
    </source>
</evidence>
<evidence type="ECO:0000256" key="1">
    <source>
        <dbReference type="SAM" id="Coils"/>
    </source>
</evidence>
<feature type="coiled-coil region" evidence="1">
    <location>
        <begin position="751"/>
        <end position="923"/>
    </location>
</feature>
<feature type="coiled-coil region" evidence="1">
    <location>
        <begin position="303"/>
        <end position="417"/>
    </location>
</feature>
<keyword evidence="3" id="KW-1185">Reference proteome</keyword>
<organism evidence="2 3">
    <name type="scientific">Clostridium liquoris</name>
    <dbReference type="NCBI Taxonomy" id="1289519"/>
    <lineage>
        <taxon>Bacteria</taxon>
        <taxon>Bacillati</taxon>
        <taxon>Bacillota</taxon>
        <taxon>Clostridia</taxon>
        <taxon>Eubacteriales</taxon>
        <taxon>Clostridiaceae</taxon>
        <taxon>Clostridium</taxon>
    </lineage>
</organism>
<dbReference type="EMBL" id="PVXO01000018">
    <property type="protein sequence ID" value="PRR79681.1"/>
    <property type="molecule type" value="Genomic_DNA"/>
</dbReference>
<evidence type="ECO:0000313" key="3">
    <source>
        <dbReference type="Proteomes" id="UP000239706"/>
    </source>
</evidence>
<dbReference type="Proteomes" id="UP000239706">
    <property type="component" value="Unassembled WGS sequence"/>
</dbReference>
<feature type="coiled-coil region" evidence="1">
    <location>
        <begin position="1006"/>
        <end position="1044"/>
    </location>
</feature>
<protein>
    <submittedName>
        <fullName evidence="2">Chromosome partition protein Smc</fullName>
    </submittedName>
</protein>
<feature type="coiled-coil region" evidence="1">
    <location>
        <begin position="1190"/>
        <end position="1224"/>
    </location>
</feature>
<sequence>MSKYNAVRIVNLNYNKNTMKINDETFNFGGESTLMSLRNGGGKSVMVQMLMAPFLNARYRDLKDRKFSSYFTGSTPTYILTEWILDNNSSYVLTGMGIKRKTTTSDGDSKDELDIITFIHEYKEGNDYDIHNFPVTEKTSKGFKVKNFSYLKNKMEEIKGDKNYIFDYFDLGIDAQRRKYFETLKQYNINHREWESIIKKINLKESGLSDLFQEAKTVSGLVEKWFIPTVSDKLNDGEDKIKNFGEIIQKFIVQYKENENKMQRREGIELFKNKSIEILKKAEDFKSSKEYKEKVKNEIANFYNYLCCEIENLISEKENMENRLISLNEEFKEIEYERLSFEYHKLNEDIRDMQEEKSGLEKVIDELDSKINDKEIQIAIEECAKSHRDYMEYSKQVQTYENKLDIARSKDSEKENERKHIGYTLRKHYEYKIQGQNQEALLKGEEKRKVEGVISELNDKFDRLNKECIRIAQEKASLQTKVEGYNEEEFKFNEKYALALTRDIAGEYDGNIIENYEENFKKRCIKNHKEFEDKVKELDNINKELPIKRKEKEETSIKYGEIKNSLENNKKELEVLEKAVDDIKKVLLYCNIEDSKVFDKEYILKQLTKKIESLNKEKQCYIENLHSLEKEKKMYETGRNIKLQEEFEEMLSSLDIPIVFGLEWIKKQNLSMDKKTKLINNNPFLPYSLIMQNSSLEKLKREETEVFTSFPLPIIEQEKLESTLQVQVVNNIYTVGNMDFYIAFNSKLLNEEELKALLKDLSLKIEDVNKSIGIKEEEINAYALNKYKVAEFNVKKSYIDNLNKSIKQDEKNIISIEDKISLLIDRIHKLEEDKNQVEKSIKHIEYNKDKLEREKEDFNYLMKKYNEYKEQKDKLLLKGEELTNINERIEELNDKVKSERNLLENVNEQMRILKDGLNESERQCKKYIGFRDGEIIKKDIEDLEGRYEAISSGIGAEVKDLENILSTVRGNFKNVESQLIEKTKEYNLKESDYINVIYDNLKEGLLKKDKKELQEGREKNKKTVQELEIKKAKKEANLEITLKNIKENFQTDIPKDKIYIQNLDFKGRKNSKNKEINQCRESIIRLEDNIVILKSNKDKMHDYAEFKVQQNMDFTLQLNNIEEMRKELIEKYHISITKEEQSNKILSKACSELSDEVRFTSDEFFRNTIDILLEINSNPEDVIKTLGTVREVHMKMLQQLETDLAKVEEEKKNIMDMLYEYMEQVYENLGMIDDNSSININGRYIKMLNIIQPKWEDKKEYYKLKIKDFLESIIERCVQELSQGKNIEETISKEITTIRLYDEVVGISEIDIKLYKIEASKQVQISWNGVAENSGGEGFLSAFVILTSLLSYMRKEETDIFRNSQEGKVLIMDNPFAQTNAEHLLKPLMDIAKKNNTQLICFSGLGGDSIYNRFDNIYVLNLMDSKLNQGMYYMESEHKKGEELTNVVSSRFKIQKEIADQITLF</sequence>
<feature type="coiled-coil region" evidence="1">
    <location>
        <begin position="1069"/>
        <end position="1131"/>
    </location>
</feature>
<dbReference type="OrthoDB" id="9815057at2"/>
<gene>
    <name evidence="2" type="primary">smc_2</name>
    <name evidence="2" type="ORF">CLLI_07140</name>
</gene>
<keyword evidence="1" id="KW-0175">Coiled coil</keyword>
<proteinExistence type="predicted"/>
<accession>A0A2T0B715</accession>
<name>A0A2T0B715_9CLOT</name>
<feature type="coiled-coil region" evidence="1">
    <location>
        <begin position="559"/>
        <end position="631"/>
    </location>
</feature>
<comment type="caution">
    <text evidence="2">The sequence shown here is derived from an EMBL/GenBank/DDBJ whole genome shotgun (WGS) entry which is preliminary data.</text>
</comment>
<feature type="coiled-coil region" evidence="1">
    <location>
        <begin position="447"/>
        <end position="474"/>
    </location>
</feature>